<protein>
    <recommendedName>
        <fullName evidence="4">Relaxase</fullName>
    </recommendedName>
</protein>
<name>A0A443LET1_9RHOB</name>
<dbReference type="EMBL" id="SAVA01000018">
    <property type="protein sequence ID" value="RWR47707.1"/>
    <property type="molecule type" value="Genomic_DNA"/>
</dbReference>
<comment type="caution">
    <text evidence="2">The sequence shown here is derived from an EMBL/GenBank/DDBJ whole genome shotgun (WGS) entry which is preliminary data.</text>
</comment>
<organism evidence="2 3">
    <name type="scientific">Paenirhodobacter huangdaonensis</name>
    <dbReference type="NCBI Taxonomy" id="2501515"/>
    <lineage>
        <taxon>Bacteria</taxon>
        <taxon>Pseudomonadati</taxon>
        <taxon>Pseudomonadota</taxon>
        <taxon>Alphaproteobacteria</taxon>
        <taxon>Rhodobacterales</taxon>
        <taxon>Rhodobacter group</taxon>
        <taxon>Paenirhodobacter</taxon>
    </lineage>
</organism>
<dbReference type="RefSeq" id="WP_128157913.1">
    <property type="nucleotide sequence ID" value="NZ_JBHSOM010000024.1"/>
</dbReference>
<feature type="region of interest" description="Disordered" evidence="1">
    <location>
        <begin position="444"/>
        <end position="550"/>
    </location>
</feature>
<keyword evidence="3" id="KW-1185">Reference proteome</keyword>
<evidence type="ECO:0008006" key="4">
    <source>
        <dbReference type="Google" id="ProtNLM"/>
    </source>
</evidence>
<dbReference type="AlphaFoldDB" id="A0A443LET1"/>
<sequence>MLEREVGKTLGAWHVQVSRDPIPELLAGRPELTLAGLKALPGKHRYSVATLSFAREDVLVSAFNAGAAEARAQIRQTLGLFLEVAYAGLPEAARLEPLIGTHTHTGRLEVNILLPRAVWTAQGQIRAYNPHPPGKVSQRLWDNFRDVLNRRFGWADPLDRAHRRMTSQPNWLLKQQSEALRNDIPPPWDFRKEIAAMAECLVEWEGISDRDQLINRMQSELANHGLIIQRITADSITFRDLDNGARWRMSGFLFSDAFSPENPLIDLPGPEFDEIRDRQMRAAPKRLADAMRRRAKFNASRYGYPEPAPAAPLALLRMASRPLPLSHPDHSGALLDRPSQPHGASAHPTDRANAPTPEHAHPRPGSAPRRVGARTGGDALHARLLRHAVHAQSLFDALKHQLSHILGRLRTYQAEWSLAQSLAEQPIDRWHQIASRLETLNERTRSPDVLARTSERIAQADGLDRPLAGASRTGGSPENLGQDQSFSAGDHPYRRPDGTRSPRIGGRAGNPGSRAPTGEGERPPAGGNLPHEKRDHADPCPAGGTPSGRAVRTRADLIRIARRQASDRGAAATHLAFVIQDGQEWLRFTIGEKTLLTDGETVHDPAAPAFEELGPEL</sequence>
<feature type="compositionally biased region" description="Basic and acidic residues" evidence="1">
    <location>
        <begin position="491"/>
        <end position="500"/>
    </location>
</feature>
<gene>
    <name evidence="2" type="ORF">EOW66_19115</name>
</gene>
<feature type="region of interest" description="Disordered" evidence="1">
    <location>
        <begin position="326"/>
        <end position="374"/>
    </location>
</feature>
<proteinExistence type="predicted"/>
<dbReference type="Proteomes" id="UP000288071">
    <property type="component" value="Unassembled WGS sequence"/>
</dbReference>
<accession>A0A443LET1</accession>
<evidence type="ECO:0000256" key="1">
    <source>
        <dbReference type="SAM" id="MobiDB-lite"/>
    </source>
</evidence>
<feature type="compositionally biased region" description="Polar residues" evidence="1">
    <location>
        <begin position="473"/>
        <end position="487"/>
    </location>
</feature>
<evidence type="ECO:0000313" key="2">
    <source>
        <dbReference type="EMBL" id="RWR47707.1"/>
    </source>
</evidence>
<reference evidence="2 3" key="1">
    <citation type="submission" date="2019-01" db="EMBL/GenBank/DDBJ databases">
        <title>Sinorhodobacter populi sp. nov. isolated from the symptomatic bark tissue of Populus euramericana canker.</title>
        <authorList>
            <person name="Xu G."/>
        </authorList>
    </citation>
    <scope>NUCLEOTIDE SEQUENCE [LARGE SCALE GENOMIC DNA]</scope>
    <source>
        <strain evidence="2 3">CGMCC 1.12963</strain>
    </source>
</reference>
<reference evidence="3" key="2">
    <citation type="submission" date="2019-01" db="EMBL/GenBank/DDBJ databases">
        <title>Sinorhodobacter populi sp. nov. isolated from the symptomatic bark tissue of Populus euramericana canker.</title>
        <authorList>
            <person name="Li Y."/>
        </authorList>
    </citation>
    <scope>NUCLEOTIDE SEQUENCE [LARGE SCALE GENOMIC DNA]</scope>
    <source>
        <strain evidence="3">CGMCC 1.12963</strain>
    </source>
</reference>
<evidence type="ECO:0000313" key="3">
    <source>
        <dbReference type="Proteomes" id="UP000288071"/>
    </source>
</evidence>